<feature type="transmembrane region" description="Helical" evidence="1">
    <location>
        <begin position="39"/>
        <end position="58"/>
    </location>
</feature>
<sequence>MQLNIKQRFSVVAIYIGLILGIGYYFSNDWQFLIDTNNNLNAVLIATGLALILSVYITEPYFSKPVDVITRWVAIFLFLIGLNSKQCLSLSKYWYIACAVFTGLGLLLIFLHGFKKFEKQQRIAVDIICKISRPEIVFTLLYFDIVVSFFRYDQKEYPILIGFGFLLAVNKPIVWFVNFISTQFKNITSTTDAAKFIGQVIGHESTDLYKVELQSDNPFRQKELKGSLVYLENITNGVAGIVLSERILLGKKWLEILSLRDEEQNLISFNIKTLMPLTGEKSIFSKTNAVYLLNIDALEEDVRNAINSNKVKANFKNLIGYVWEGSTINKIKFNKLFSDELQKERGIGEGSIIQTEIANEEVLYQIIDARTDEESLEFKDTHGFTIGTAQKLGRYVAVSNELNTVKWLPEIYTPIFLLDPLNVAYDSNNFIGKLPNTNYGIPIKTPHELVTHNTAILGILGIGKSCLTFELLQKLLSTTDVKIFCIDLTNQYSRELPKYVSPTLIQIDFVPATLASLKAGNATGVPANPATWGNEALYKTTIDTEIDAFIASDKRVITINPDMHNVSRPGSQFNITHKIDLTPAEKVRLISERLIVKASLLGETSEARFLIVFEEAHSLVPEWNSIANEGDKNATNGTAKVILQGRKYGLGSFVVTQRTANISKSILNQCNTIFAMRVFDDTGKQFLENYIGSDYSNLLPTLEERHCIAIGKALKLKQPVILELNDMNEIILPPVVIP</sequence>
<dbReference type="Gene3D" id="3.40.50.300">
    <property type="entry name" value="P-loop containing nucleotide triphosphate hydrolases"/>
    <property type="match status" value="2"/>
</dbReference>
<keyword evidence="4" id="KW-1185">Reference proteome</keyword>
<proteinExistence type="predicted"/>
<gene>
    <name evidence="3" type="ORF">D0X99_18555</name>
</gene>
<evidence type="ECO:0000313" key="3">
    <source>
        <dbReference type="EMBL" id="RIW12520.1"/>
    </source>
</evidence>
<protein>
    <submittedName>
        <fullName evidence="3">ATP-binding protein</fullName>
    </submittedName>
</protein>
<feature type="transmembrane region" description="Helical" evidence="1">
    <location>
        <begin position="158"/>
        <end position="180"/>
    </location>
</feature>
<dbReference type="AlphaFoldDB" id="A0A418PLX6"/>
<dbReference type="OrthoDB" id="9806951at2"/>
<keyword evidence="3" id="KW-0547">Nucleotide-binding</keyword>
<dbReference type="GO" id="GO:0005524">
    <property type="term" value="F:ATP binding"/>
    <property type="evidence" value="ECO:0007669"/>
    <property type="project" value="UniProtKB-KW"/>
</dbReference>
<feature type="transmembrane region" description="Helical" evidence="1">
    <location>
        <begin position="94"/>
        <end position="114"/>
    </location>
</feature>
<dbReference type="InterPro" id="IPR008571">
    <property type="entry name" value="HerA-like"/>
</dbReference>
<dbReference type="Pfam" id="PF01935">
    <property type="entry name" value="DUF87"/>
    <property type="match status" value="1"/>
</dbReference>
<dbReference type="SUPFAM" id="SSF52540">
    <property type="entry name" value="P-loop containing nucleoside triphosphate hydrolases"/>
    <property type="match status" value="1"/>
</dbReference>
<dbReference type="InterPro" id="IPR002789">
    <property type="entry name" value="HerA_central"/>
</dbReference>
<comment type="caution">
    <text evidence="3">The sequence shown here is derived from an EMBL/GenBank/DDBJ whole genome shotgun (WGS) entry which is preliminary data.</text>
</comment>
<dbReference type="Proteomes" id="UP000283522">
    <property type="component" value="Unassembled WGS sequence"/>
</dbReference>
<dbReference type="InterPro" id="IPR027417">
    <property type="entry name" value="P-loop_NTPase"/>
</dbReference>
<accession>A0A418PLX6</accession>
<evidence type="ECO:0000313" key="4">
    <source>
        <dbReference type="Proteomes" id="UP000283522"/>
    </source>
</evidence>
<dbReference type="PANTHER" id="PTHR42957">
    <property type="entry name" value="HELICASE MJ1565-RELATED"/>
    <property type="match status" value="1"/>
</dbReference>
<keyword evidence="1" id="KW-0812">Transmembrane</keyword>
<evidence type="ECO:0000259" key="2">
    <source>
        <dbReference type="Pfam" id="PF01935"/>
    </source>
</evidence>
<feature type="transmembrane region" description="Helical" evidence="1">
    <location>
        <begin position="9"/>
        <end position="27"/>
    </location>
</feature>
<evidence type="ECO:0000256" key="1">
    <source>
        <dbReference type="SAM" id="Phobius"/>
    </source>
</evidence>
<dbReference type="RefSeq" id="WP_119479368.1">
    <property type="nucleotide sequence ID" value="NZ_QXML01000013.1"/>
</dbReference>
<name>A0A418PLX6_9BACT</name>
<dbReference type="PANTHER" id="PTHR42957:SF1">
    <property type="entry name" value="HELICASE MJ1565-RELATED"/>
    <property type="match status" value="1"/>
</dbReference>
<keyword evidence="1" id="KW-0472">Membrane</keyword>
<keyword evidence="3" id="KW-0067">ATP-binding</keyword>
<keyword evidence="1" id="KW-1133">Transmembrane helix</keyword>
<feature type="transmembrane region" description="Helical" evidence="1">
    <location>
        <begin position="65"/>
        <end position="82"/>
    </location>
</feature>
<feature type="domain" description="Helicase HerA central" evidence="2">
    <location>
        <begin position="431"/>
        <end position="497"/>
    </location>
</feature>
<dbReference type="EMBL" id="QXML01000013">
    <property type="protein sequence ID" value="RIW12520.1"/>
    <property type="molecule type" value="Genomic_DNA"/>
</dbReference>
<reference evidence="3 4" key="1">
    <citation type="submission" date="2018-09" db="EMBL/GenBank/DDBJ databases">
        <authorList>
            <person name="Wang X."/>
            <person name="Du Z."/>
        </authorList>
    </citation>
    <scope>NUCLEOTIDE SEQUENCE [LARGE SCALE GENOMIC DNA]</scope>
    <source>
        <strain evidence="3 4">N3</strain>
    </source>
</reference>
<organism evidence="3 4">
    <name type="scientific">Algoriphagus lacus</name>
    <dbReference type="NCBI Taxonomy" id="2056311"/>
    <lineage>
        <taxon>Bacteria</taxon>
        <taxon>Pseudomonadati</taxon>
        <taxon>Bacteroidota</taxon>
        <taxon>Cytophagia</taxon>
        <taxon>Cytophagales</taxon>
        <taxon>Cyclobacteriaceae</taxon>
        <taxon>Algoriphagus</taxon>
    </lineage>
</organism>